<protein>
    <submittedName>
        <fullName evidence="1">Uncharacterized protein</fullName>
    </submittedName>
</protein>
<sequence>MDPATNISSPLKSLIPYISPQDAAIMAYPPNSLPGGRNVMAFYGPMRVYEWGPLDGEKVFTG</sequence>
<name>A0A6A6SAY1_9PLEO</name>
<accession>A0A6A6SAY1</accession>
<evidence type="ECO:0000313" key="1">
    <source>
        <dbReference type="EMBL" id="KAF2643324.1"/>
    </source>
</evidence>
<dbReference type="AlphaFoldDB" id="A0A6A6SAY1"/>
<dbReference type="EMBL" id="MU006780">
    <property type="protein sequence ID" value="KAF2643324.1"/>
    <property type="molecule type" value="Genomic_DNA"/>
</dbReference>
<reference evidence="1" key="1">
    <citation type="journal article" date="2020" name="Stud. Mycol.">
        <title>101 Dothideomycetes genomes: a test case for predicting lifestyles and emergence of pathogens.</title>
        <authorList>
            <person name="Haridas S."/>
            <person name="Albert R."/>
            <person name="Binder M."/>
            <person name="Bloem J."/>
            <person name="Labutti K."/>
            <person name="Salamov A."/>
            <person name="Andreopoulos B."/>
            <person name="Baker S."/>
            <person name="Barry K."/>
            <person name="Bills G."/>
            <person name="Bluhm B."/>
            <person name="Cannon C."/>
            <person name="Castanera R."/>
            <person name="Culley D."/>
            <person name="Daum C."/>
            <person name="Ezra D."/>
            <person name="Gonzalez J."/>
            <person name="Henrissat B."/>
            <person name="Kuo A."/>
            <person name="Liang C."/>
            <person name="Lipzen A."/>
            <person name="Lutzoni F."/>
            <person name="Magnuson J."/>
            <person name="Mondo S."/>
            <person name="Nolan M."/>
            <person name="Ohm R."/>
            <person name="Pangilinan J."/>
            <person name="Park H.-J."/>
            <person name="Ramirez L."/>
            <person name="Alfaro M."/>
            <person name="Sun H."/>
            <person name="Tritt A."/>
            <person name="Yoshinaga Y."/>
            <person name="Zwiers L.-H."/>
            <person name="Turgeon B."/>
            <person name="Goodwin S."/>
            <person name="Spatafora J."/>
            <person name="Crous P."/>
            <person name="Grigoriev I."/>
        </authorList>
    </citation>
    <scope>NUCLEOTIDE SEQUENCE</scope>
    <source>
        <strain evidence="1">CBS 473.64</strain>
    </source>
</reference>
<dbReference type="Proteomes" id="UP000799753">
    <property type="component" value="Unassembled WGS sequence"/>
</dbReference>
<organism evidence="1 2">
    <name type="scientific">Massarina eburnea CBS 473.64</name>
    <dbReference type="NCBI Taxonomy" id="1395130"/>
    <lineage>
        <taxon>Eukaryota</taxon>
        <taxon>Fungi</taxon>
        <taxon>Dikarya</taxon>
        <taxon>Ascomycota</taxon>
        <taxon>Pezizomycotina</taxon>
        <taxon>Dothideomycetes</taxon>
        <taxon>Pleosporomycetidae</taxon>
        <taxon>Pleosporales</taxon>
        <taxon>Massarineae</taxon>
        <taxon>Massarinaceae</taxon>
        <taxon>Massarina</taxon>
    </lineage>
</organism>
<gene>
    <name evidence="1" type="ORF">P280DRAFT_547493</name>
</gene>
<proteinExistence type="predicted"/>
<dbReference type="OrthoDB" id="408373at2759"/>
<keyword evidence="2" id="KW-1185">Reference proteome</keyword>
<evidence type="ECO:0000313" key="2">
    <source>
        <dbReference type="Proteomes" id="UP000799753"/>
    </source>
</evidence>